<reference evidence="1" key="2">
    <citation type="submission" date="2017-11" db="EMBL/GenBank/DDBJ databases">
        <title>Coralsnake Venomics: Analyses of Venom Gland Transcriptomes and Proteomes of Six Brazilian Taxa.</title>
        <authorList>
            <person name="Aird S.D."/>
            <person name="Jorge da Silva N."/>
            <person name="Qiu L."/>
            <person name="Villar-Briones A."/>
            <person name="Aparecida-Saddi V."/>
            <person name="Campos-Telles M.P."/>
            <person name="Grau M."/>
            <person name="Mikheyev A.S."/>
        </authorList>
    </citation>
    <scope>NUCLEOTIDE SEQUENCE</scope>
    <source>
        <tissue evidence="1">Venom_gland</tissue>
    </source>
</reference>
<sequence>MSLGESVLHPCILFYRYGYSLFMMSLMDKSLNEKTKSMLSEMANVCGHSCSFADIFKTILIVPVLETCVVLSVCPITIPPNIFGQIYHLEITVYVPALVLFDFF</sequence>
<name>A0A2D4M323_9SAUR</name>
<organism evidence="1">
    <name type="scientific">Micrurus spixii</name>
    <name type="common">Amazon coral snake</name>
    <dbReference type="NCBI Taxonomy" id="129469"/>
    <lineage>
        <taxon>Eukaryota</taxon>
        <taxon>Metazoa</taxon>
        <taxon>Chordata</taxon>
        <taxon>Craniata</taxon>
        <taxon>Vertebrata</taxon>
        <taxon>Euteleostomi</taxon>
        <taxon>Lepidosauria</taxon>
        <taxon>Squamata</taxon>
        <taxon>Bifurcata</taxon>
        <taxon>Unidentata</taxon>
        <taxon>Episquamata</taxon>
        <taxon>Toxicofera</taxon>
        <taxon>Serpentes</taxon>
        <taxon>Colubroidea</taxon>
        <taxon>Elapidae</taxon>
        <taxon>Elapinae</taxon>
        <taxon>Micrurus</taxon>
    </lineage>
</organism>
<evidence type="ECO:0000313" key="1">
    <source>
        <dbReference type="EMBL" id="LAB27722.1"/>
    </source>
</evidence>
<accession>A0A2D4M323</accession>
<dbReference type="EMBL" id="IACM01065236">
    <property type="protein sequence ID" value="LAB27722.1"/>
    <property type="molecule type" value="Transcribed_RNA"/>
</dbReference>
<dbReference type="AlphaFoldDB" id="A0A2D4M323"/>
<dbReference type="EMBL" id="IACM01065237">
    <property type="protein sequence ID" value="LAB27726.1"/>
    <property type="molecule type" value="Transcribed_RNA"/>
</dbReference>
<proteinExistence type="predicted"/>
<reference evidence="1" key="1">
    <citation type="submission" date="2017-07" db="EMBL/GenBank/DDBJ databases">
        <authorList>
            <person name="Mikheyev A."/>
            <person name="Grau M."/>
        </authorList>
    </citation>
    <scope>NUCLEOTIDE SEQUENCE</scope>
    <source>
        <tissue evidence="1">Venom_gland</tissue>
    </source>
</reference>
<protein>
    <submittedName>
        <fullName evidence="1">Uncharacterized protein</fullName>
    </submittedName>
</protein>